<comment type="caution">
    <text evidence="8">The sequence shown here is derived from an EMBL/GenBank/DDBJ whole genome shotgun (WGS) entry which is preliminary data.</text>
</comment>
<feature type="transmembrane region" description="Helical" evidence="6">
    <location>
        <begin position="51"/>
        <end position="76"/>
    </location>
</feature>
<dbReference type="OrthoDB" id="5278984at2759"/>
<keyword evidence="4 6" id="KW-0472">Membrane</keyword>
<dbReference type="EMBL" id="RZGK01000019">
    <property type="protein sequence ID" value="KAF9691967.1"/>
    <property type="molecule type" value="Genomic_DNA"/>
</dbReference>
<evidence type="ECO:0000256" key="3">
    <source>
        <dbReference type="ARBA" id="ARBA00022989"/>
    </source>
</evidence>
<evidence type="ECO:0000256" key="6">
    <source>
        <dbReference type="SAM" id="Phobius"/>
    </source>
</evidence>
<evidence type="ECO:0000259" key="7">
    <source>
        <dbReference type="Pfam" id="PF20684"/>
    </source>
</evidence>
<reference evidence="8" key="2">
    <citation type="submission" date="2020-09" db="EMBL/GenBank/DDBJ databases">
        <title>Reference genome assembly for Australian Ascochyta lentis isolate Al4.</title>
        <authorList>
            <person name="Lee R.C."/>
            <person name="Farfan-Caceres L.M."/>
            <person name="Debler J.W."/>
            <person name="Williams A.H."/>
            <person name="Henares B.M."/>
        </authorList>
    </citation>
    <scope>NUCLEOTIDE SEQUENCE</scope>
    <source>
        <strain evidence="8">Al4</strain>
    </source>
</reference>
<evidence type="ECO:0000256" key="1">
    <source>
        <dbReference type="ARBA" id="ARBA00004141"/>
    </source>
</evidence>
<keyword evidence="3 6" id="KW-1133">Transmembrane helix</keyword>
<sequence>MADAANVPAYSSNKAGFYLYPVCTLGVIALVLVIARVYTRMKRIGKLYLDDWLIVAAEILSVADTAIAIAAVGYGWGKPMYMFTPTALKETLRLQFALQVVWIITLCLVRVSVACSLLRLGTDKVWRIPLYFIVGLQVLISSSYIVIQFGQCTPISANWETIPGVKCWDNTPIVNYGWAIAAIYIVMDLTLSLMPVRLIRSLHRSTTEKILVGVLMSLGLLATAVACVKMTTFNDFGKGDVMQFTIKPSMLARLEEIVGIIACSLPCLKSPVEMVLRKLGVVREHDLSAPSFVNAMSLPGVGDQRDDSGYGVSGKGSVLAGHGDVTPGSSTRHFINQAHIADTPRVV</sequence>
<protein>
    <recommendedName>
        <fullName evidence="7">Rhodopsin domain-containing protein</fullName>
    </recommendedName>
</protein>
<feature type="transmembrane region" description="Helical" evidence="6">
    <location>
        <begin position="210"/>
        <end position="231"/>
    </location>
</feature>
<dbReference type="InterPro" id="IPR049326">
    <property type="entry name" value="Rhodopsin_dom_fungi"/>
</dbReference>
<feature type="transmembrane region" description="Helical" evidence="6">
    <location>
        <begin position="96"/>
        <end position="118"/>
    </location>
</feature>
<evidence type="ECO:0000256" key="5">
    <source>
        <dbReference type="ARBA" id="ARBA00038359"/>
    </source>
</evidence>
<keyword evidence="2 6" id="KW-0812">Transmembrane</keyword>
<dbReference type="Proteomes" id="UP000651452">
    <property type="component" value="Unassembled WGS sequence"/>
</dbReference>
<evidence type="ECO:0000313" key="9">
    <source>
        <dbReference type="Proteomes" id="UP000651452"/>
    </source>
</evidence>
<evidence type="ECO:0000256" key="2">
    <source>
        <dbReference type="ARBA" id="ARBA00022692"/>
    </source>
</evidence>
<gene>
    <name evidence="8" type="ORF">EKO04_009857</name>
</gene>
<dbReference type="Pfam" id="PF20684">
    <property type="entry name" value="Fung_rhodopsin"/>
    <property type="match status" value="1"/>
</dbReference>
<dbReference type="GO" id="GO:0016020">
    <property type="term" value="C:membrane"/>
    <property type="evidence" value="ECO:0007669"/>
    <property type="project" value="UniProtKB-SubCell"/>
</dbReference>
<feature type="transmembrane region" description="Helical" evidence="6">
    <location>
        <begin position="17"/>
        <end position="39"/>
    </location>
</feature>
<proteinExistence type="inferred from homology"/>
<dbReference type="AlphaFoldDB" id="A0A8H7IW56"/>
<dbReference type="InterPro" id="IPR052337">
    <property type="entry name" value="SAT4-like"/>
</dbReference>
<feature type="transmembrane region" description="Helical" evidence="6">
    <location>
        <begin position="130"/>
        <end position="150"/>
    </location>
</feature>
<organism evidence="8 9">
    <name type="scientific">Ascochyta lentis</name>
    <dbReference type="NCBI Taxonomy" id="205686"/>
    <lineage>
        <taxon>Eukaryota</taxon>
        <taxon>Fungi</taxon>
        <taxon>Dikarya</taxon>
        <taxon>Ascomycota</taxon>
        <taxon>Pezizomycotina</taxon>
        <taxon>Dothideomycetes</taxon>
        <taxon>Pleosporomycetidae</taxon>
        <taxon>Pleosporales</taxon>
        <taxon>Pleosporineae</taxon>
        <taxon>Didymellaceae</taxon>
        <taxon>Ascochyta</taxon>
    </lineage>
</organism>
<name>A0A8H7IW56_9PLEO</name>
<accession>A0A8H7IW56</accession>
<comment type="similarity">
    <text evidence="5">Belongs to the SAT4 family.</text>
</comment>
<evidence type="ECO:0000313" key="8">
    <source>
        <dbReference type="EMBL" id="KAF9691967.1"/>
    </source>
</evidence>
<comment type="subcellular location">
    <subcellularLocation>
        <location evidence="1">Membrane</location>
        <topology evidence="1">Multi-pass membrane protein</topology>
    </subcellularLocation>
</comment>
<feature type="transmembrane region" description="Helical" evidence="6">
    <location>
        <begin position="176"/>
        <end position="198"/>
    </location>
</feature>
<dbReference type="PANTHER" id="PTHR33048:SF129">
    <property type="entry name" value="INTEGRAL MEMBRANE PROTEIN-RELATED"/>
    <property type="match status" value="1"/>
</dbReference>
<feature type="domain" description="Rhodopsin" evidence="7">
    <location>
        <begin position="35"/>
        <end position="273"/>
    </location>
</feature>
<keyword evidence="9" id="KW-1185">Reference proteome</keyword>
<dbReference type="PANTHER" id="PTHR33048">
    <property type="entry name" value="PTH11-LIKE INTEGRAL MEMBRANE PROTEIN (AFU_ORTHOLOGUE AFUA_5G11245)"/>
    <property type="match status" value="1"/>
</dbReference>
<reference evidence="8" key="1">
    <citation type="submission" date="2018-12" db="EMBL/GenBank/DDBJ databases">
        <authorList>
            <person name="Syme R.A."/>
            <person name="Farfan-Caceres L."/>
            <person name="Lichtenzveig J."/>
        </authorList>
    </citation>
    <scope>NUCLEOTIDE SEQUENCE</scope>
    <source>
        <strain evidence="8">Al4</strain>
    </source>
</reference>
<evidence type="ECO:0000256" key="4">
    <source>
        <dbReference type="ARBA" id="ARBA00023136"/>
    </source>
</evidence>